<dbReference type="AlphaFoldDB" id="X1LA48"/>
<proteinExistence type="predicted"/>
<organism evidence="1">
    <name type="scientific">marine sediment metagenome</name>
    <dbReference type="NCBI Taxonomy" id="412755"/>
    <lineage>
        <taxon>unclassified sequences</taxon>
        <taxon>metagenomes</taxon>
        <taxon>ecological metagenomes</taxon>
    </lineage>
</organism>
<name>X1LA48_9ZZZZ</name>
<sequence length="36" mass="4256">GSITPDNEYFIAHIQESKELLLIEWSIIINKLVWQN</sequence>
<dbReference type="EMBL" id="BARU01047437">
    <property type="protein sequence ID" value="GAH99304.1"/>
    <property type="molecule type" value="Genomic_DNA"/>
</dbReference>
<reference evidence="1" key="1">
    <citation type="journal article" date="2014" name="Front. Microbiol.">
        <title>High frequency of phylogenetically diverse reductive dehalogenase-homologous genes in deep subseafloor sedimentary metagenomes.</title>
        <authorList>
            <person name="Kawai M."/>
            <person name="Futagami T."/>
            <person name="Toyoda A."/>
            <person name="Takaki Y."/>
            <person name="Nishi S."/>
            <person name="Hori S."/>
            <person name="Arai W."/>
            <person name="Tsubouchi T."/>
            <person name="Morono Y."/>
            <person name="Uchiyama I."/>
            <person name="Ito T."/>
            <person name="Fujiyama A."/>
            <person name="Inagaki F."/>
            <person name="Takami H."/>
        </authorList>
    </citation>
    <scope>NUCLEOTIDE SEQUENCE</scope>
    <source>
        <strain evidence="1">Expedition CK06-06</strain>
    </source>
</reference>
<protein>
    <submittedName>
        <fullName evidence="1">Uncharacterized protein</fullName>
    </submittedName>
</protein>
<gene>
    <name evidence="1" type="ORF">S03H2_71083</name>
</gene>
<evidence type="ECO:0000313" key="1">
    <source>
        <dbReference type="EMBL" id="GAH99304.1"/>
    </source>
</evidence>
<comment type="caution">
    <text evidence="1">The sequence shown here is derived from an EMBL/GenBank/DDBJ whole genome shotgun (WGS) entry which is preliminary data.</text>
</comment>
<feature type="non-terminal residue" evidence="1">
    <location>
        <position position="1"/>
    </location>
</feature>
<accession>X1LA48</accession>